<dbReference type="VEuPathDB" id="FungiDB:NECHADRAFT_77238"/>
<evidence type="ECO:0000256" key="3">
    <source>
        <dbReference type="ARBA" id="ARBA00022840"/>
    </source>
</evidence>
<keyword evidence="8" id="KW-1185">Reference proteome</keyword>
<dbReference type="PROSITE" id="PS51194">
    <property type="entry name" value="HELICASE_CTER"/>
    <property type="match status" value="1"/>
</dbReference>
<dbReference type="InterPro" id="IPR027417">
    <property type="entry name" value="P-loop_NTPase"/>
</dbReference>
<dbReference type="GO" id="GO:0005634">
    <property type="term" value="C:nucleus"/>
    <property type="evidence" value="ECO:0007669"/>
    <property type="project" value="TreeGrafter"/>
</dbReference>
<dbReference type="AlphaFoldDB" id="C7ZJF4"/>
<dbReference type="GO" id="GO:0005524">
    <property type="term" value="F:ATP binding"/>
    <property type="evidence" value="ECO:0007669"/>
    <property type="project" value="UniProtKB-KW"/>
</dbReference>
<dbReference type="GO" id="GO:0016787">
    <property type="term" value="F:hydrolase activity"/>
    <property type="evidence" value="ECO:0007669"/>
    <property type="project" value="UniProtKB-KW"/>
</dbReference>
<dbReference type="GO" id="GO:0008094">
    <property type="term" value="F:ATP-dependent activity, acting on DNA"/>
    <property type="evidence" value="ECO:0007669"/>
    <property type="project" value="TreeGrafter"/>
</dbReference>
<organism evidence="7 8">
    <name type="scientific">Fusarium vanettenii (strain ATCC MYA-4622 / CBS 123669 / FGSC 9596 / NRRL 45880 / 77-13-4)</name>
    <name type="common">Fusarium solani subsp. pisi</name>
    <dbReference type="NCBI Taxonomy" id="660122"/>
    <lineage>
        <taxon>Eukaryota</taxon>
        <taxon>Fungi</taxon>
        <taxon>Dikarya</taxon>
        <taxon>Ascomycota</taxon>
        <taxon>Pezizomycotina</taxon>
        <taxon>Sordariomycetes</taxon>
        <taxon>Hypocreomycetidae</taxon>
        <taxon>Hypocreales</taxon>
        <taxon>Nectriaceae</taxon>
        <taxon>Fusarium</taxon>
        <taxon>Fusarium solani species complex</taxon>
        <taxon>Fusarium vanettenii</taxon>
    </lineage>
</organism>
<feature type="region of interest" description="Disordered" evidence="4">
    <location>
        <begin position="1"/>
        <end position="37"/>
    </location>
</feature>
<dbReference type="InterPro" id="IPR038718">
    <property type="entry name" value="SNF2-like_sf"/>
</dbReference>
<protein>
    <submittedName>
        <fullName evidence="7">Uncharacterized protein</fullName>
    </submittedName>
</protein>
<feature type="domain" description="Helicase C-terminal" evidence="6">
    <location>
        <begin position="780"/>
        <end position="932"/>
    </location>
</feature>
<dbReference type="InParanoid" id="C7ZJF4"/>
<dbReference type="eggNOG" id="KOG1001">
    <property type="taxonomic scope" value="Eukaryota"/>
</dbReference>
<dbReference type="Proteomes" id="UP000005206">
    <property type="component" value="Chromosome 3"/>
</dbReference>
<evidence type="ECO:0000256" key="2">
    <source>
        <dbReference type="ARBA" id="ARBA00022801"/>
    </source>
</evidence>
<dbReference type="Gene3D" id="3.40.50.300">
    <property type="entry name" value="P-loop containing nucleotide triphosphate hydrolases"/>
    <property type="match status" value="1"/>
</dbReference>
<dbReference type="InterPro" id="IPR049730">
    <property type="entry name" value="SNF2/RAD54-like_C"/>
</dbReference>
<dbReference type="RefSeq" id="XP_003041607.1">
    <property type="nucleotide sequence ID" value="XM_003041561.1"/>
</dbReference>
<evidence type="ECO:0000259" key="5">
    <source>
        <dbReference type="PROSITE" id="PS51192"/>
    </source>
</evidence>
<dbReference type="PANTHER" id="PTHR45626:SF22">
    <property type="entry name" value="DNA REPAIR PROTEIN RAD5"/>
    <property type="match status" value="1"/>
</dbReference>
<dbReference type="GO" id="GO:0006281">
    <property type="term" value="P:DNA repair"/>
    <property type="evidence" value="ECO:0007669"/>
    <property type="project" value="TreeGrafter"/>
</dbReference>
<dbReference type="SMART" id="SM00490">
    <property type="entry name" value="HELICc"/>
    <property type="match status" value="1"/>
</dbReference>
<dbReference type="EMBL" id="GG698933">
    <property type="protein sequence ID" value="EEU35894.1"/>
    <property type="molecule type" value="Genomic_DNA"/>
</dbReference>
<evidence type="ECO:0000313" key="7">
    <source>
        <dbReference type="EMBL" id="EEU35894.1"/>
    </source>
</evidence>
<proteinExistence type="predicted"/>
<keyword evidence="2" id="KW-0378">Hydrolase</keyword>
<keyword evidence="3" id="KW-0067">ATP-binding</keyword>
<dbReference type="PROSITE" id="PS51192">
    <property type="entry name" value="HELICASE_ATP_BIND_1"/>
    <property type="match status" value="1"/>
</dbReference>
<name>C7ZJF4_FUSV7</name>
<accession>C7ZJF4</accession>
<keyword evidence="1" id="KW-0547">Nucleotide-binding</keyword>
<dbReference type="InterPro" id="IPR001650">
    <property type="entry name" value="Helicase_C-like"/>
</dbReference>
<evidence type="ECO:0000313" key="8">
    <source>
        <dbReference type="Proteomes" id="UP000005206"/>
    </source>
</evidence>
<dbReference type="PANTHER" id="PTHR45626">
    <property type="entry name" value="TRANSCRIPTION TERMINATION FACTOR 2-RELATED"/>
    <property type="match status" value="1"/>
</dbReference>
<evidence type="ECO:0000256" key="1">
    <source>
        <dbReference type="ARBA" id="ARBA00022741"/>
    </source>
</evidence>
<dbReference type="OMA" id="GMGPIVC"/>
<dbReference type="CDD" id="cd18008">
    <property type="entry name" value="DEXDc_SHPRH-like"/>
    <property type="match status" value="1"/>
</dbReference>
<dbReference type="Gene3D" id="3.40.50.10810">
    <property type="entry name" value="Tandem AAA-ATPase domain"/>
    <property type="match status" value="1"/>
</dbReference>
<dbReference type="InterPro" id="IPR000330">
    <property type="entry name" value="SNF2_N"/>
</dbReference>
<sequence length="948" mass="105576">MDIQPHNAQSLTRPDHLTSSIQAPGNKANGPDPSYEANSDAIVFHLTLTAGHQAGYESSTAPTAAQQSYSGSVAQWVSATPQPDVWPTGNLNSTLPSPSDNQWNPYHSFPSQSGAGILFQGNPYPIVANNSQPPSTAFTSWSSVPLRYPMPQEPAQNYPLIFPTSFCPQYPMNTTQIPLSLQPWQSAVCVEAQLNVDTMTVPNHSPPTALAPAQQAPEEEGPEMVCFGMIQSSTEFNSSDCPEISGHILSEHGQMVQGLLDEETLDLYVSCTTPDSQGSAQQKTRSTPLQCTLEITVYGPSDLFEEIGTWHQKQALTFMLRREQGWAFYDKRPDVWEMIDTDQGRTFLNRISNAYQPEEPPQCYGGIIADPMGLGKTLTMIALAATDLDGNNTDMDTTEECQPSVSATLIVVPPPLIGTWEEQLSEWVSTHVINGGMAWHRHHRETRLSSTDSLDHLNIVLTTYHTVSAEWNSGNGVPNAALFSVRWERIILDEAHLIRNGNSKMSQAVCALDSKSRWAVTGTPIQNRLGDLATLFKFIRAHPYTDRRCFDVDISRLWKSGEYDEAIKRLKRLSACMLLRRPKGTINLPGRRDMQCPVNFSTEERVLYDKIRQKAIVSIEEALDRDSEHSRAGIYVNVLQQIESLRLICNLGLHYHTRHDKTPQASLEDSDWPSAAQRAFNVQREMGPLVCVQCRSTLEIAETLFEDPTISQQSAQFSSCLRFLCADCTQKSFQARHVVECGHDPSCSMAAVSTNSSALESSLDDVQQQTKVKSIGLSSKVEALMTDIKTLPPSEKCIVFSTWRLTLDMVEVGLEKAHIPSVRFDGKVPQNERQEIVERFRTDPSVRVMLLTLSCGAAGLTLTVATRAYLMEPHWNPTLEEQALARIHRIGQTREVTTVRFYVRDSFEQHVMEVQDSKKHLSGLLLAPHDGEQADESRGRLQTLRSLI</sequence>
<dbReference type="InterPro" id="IPR050628">
    <property type="entry name" value="SNF2_RAD54_helicase_TF"/>
</dbReference>
<dbReference type="KEGG" id="nhe:NECHADRAFT_77238"/>
<dbReference type="Pfam" id="PF00271">
    <property type="entry name" value="Helicase_C"/>
    <property type="match status" value="1"/>
</dbReference>
<dbReference type="STRING" id="660122.C7ZJF4"/>
<gene>
    <name evidence="7" type="primary">CHR2112</name>
    <name evidence="7" type="ORF">NECHADRAFT_77238</name>
</gene>
<evidence type="ECO:0000259" key="6">
    <source>
        <dbReference type="PROSITE" id="PS51194"/>
    </source>
</evidence>
<dbReference type="SUPFAM" id="SSF52540">
    <property type="entry name" value="P-loop containing nucleoside triphosphate hydrolases"/>
    <property type="match status" value="2"/>
</dbReference>
<evidence type="ECO:0000256" key="4">
    <source>
        <dbReference type="SAM" id="MobiDB-lite"/>
    </source>
</evidence>
<dbReference type="InterPro" id="IPR014001">
    <property type="entry name" value="Helicase_ATP-bd"/>
</dbReference>
<feature type="domain" description="Helicase ATP-binding" evidence="5">
    <location>
        <begin position="357"/>
        <end position="542"/>
    </location>
</feature>
<dbReference type="HOGENOM" id="CLU_000315_2_7_1"/>
<reference evidence="7 8" key="1">
    <citation type="journal article" date="2009" name="PLoS Genet.">
        <title>The genome of Nectria haematococca: contribution of supernumerary chromosomes to gene expansion.</title>
        <authorList>
            <person name="Coleman J.J."/>
            <person name="Rounsley S.D."/>
            <person name="Rodriguez-Carres M."/>
            <person name="Kuo A."/>
            <person name="Wasmann C.C."/>
            <person name="Grimwood J."/>
            <person name="Schmutz J."/>
            <person name="Taga M."/>
            <person name="White G.J."/>
            <person name="Zhou S."/>
            <person name="Schwartz D.C."/>
            <person name="Freitag M."/>
            <person name="Ma L.J."/>
            <person name="Danchin E.G."/>
            <person name="Henrissat B."/>
            <person name="Coutinho P.M."/>
            <person name="Nelson D.R."/>
            <person name="Straney D."/>
            <person name="Napoli C.A."/>
            <person name="Barker B.M."/>
            <person name="Gribskov M."/>
            <person name="Rep M."/>
            <person name="Kroken S."/>
            <person name="Molnar I."/>
            <person name="Rensing C."/>
            <person name="Kennell J.C."/>
            <person name="Zamora J."/>
            <person name="Farman M.L."/>
            <person name="Selker E.U."/>
            <person name="Salamov A."/>
            <person name="Shapiro H."/>
            <person name="Pangilinan J."/>
            <person name="Lindquist E."/>
            <person name="Lamers C."/>
            <person name="Grigoriev I.V."/>
            <person name="Geiser D.M."/>
            <person name="Covert S.F."/>
            <person name="Temporini E."/>
            <person name="Vanetten H.D."/>
        </authorList>
    </citation>
    <scope>NUCLEOTIDE SEQUENCE [LARGE SCALE GENOMIC DNA]</scope>
    <source>
        <strain evidence="8">ATCC MYA-4622 / CBS 123669 / FGSC 9596 / NRRL 45880 / 77-13-4</strain>
    </source>
</reference>
<dbReference type="CDD" id="cd18793">
    <property type="entry name" value="SF2_C_SNF"/>
    <property type="match status" value="1"/>
</dbReference>
<dbReference type="SMART" id="SM00487">
    <property type="entry name" value="DEXDc"/>
    <property type="match status" value="1"/>
</dbReference>
<feature type="compositionally biased region" description="Polar residues" evidence="4">
    <location>
        <begin position="1"/>
        <end position="23"/>
    </location>
</feature>
<dbReference type="Pfam" id="PF00176">
    <property type="entry name" value="SNF2-rel_dom"/>
    <property type="match status" value="1"/>
</dbReference>
<dbReference type="OrthoDB" id="448448at2759"/>
<dbReference type="GeneID" id="9673926"/>